<keyword evidence="3" id="KW-1185">Reference proteome</keyword>
<proteinExistence type="predicted"/>
<accession>A0ABS5GXY4</accession>
<dbReference type="EMBL" id="JAGSPK010000001">
    <property type="protein sequence ID" value="MBR7791257.1"/>
    <property type="molecule type" value="Genomic_DNA"/>
</dbReference>
<reference evidence="2 3" key="1">
    <citation type="submission" date="2021-04" db="EMBL/GenBank/DDBJ databases">
        <title>novel species isolated from subtropical streams in China.</title>
        <authorList>
            <person name="Lu H."/>
        </authorList>
    </citation>
    <scope>NUCLEOTIDE SEQUENCE [LARGE SCALE GENOMIC DNA]</scope>
    <source>
        <strain evidence="2 3">FT147W</strain>
    </source>
</reference>
<keyword evidence="1" id="KW-1133">Transmembrane helix</keyword>
<organism evidence="2 3">
    <name type="scientific">Undibacterium rivi</name>
    <dbReference type="NCBI Taxonomy" id="2828729"/>
    <lineage>
        <taxon>Bacteria</taxon>
        <taxon>Pseudomonadati</taxon>
        <taxon>Pseudomonadota</taxon>
        <taxon>Betaproteobacteria</taxon>
        <taxon>Burkholderiales</taxon>
        <taxon>Oxalobacteraceae</taxon>
        <taxon>Undibacterium</taxon>
    </lineage>
</organism>
<feature type="transmembrane region" description="Helical" evidence="1">
    <location>
        <begin position="81"/>
        <end position="102"/>
    </location>
</feature>
<comment type="caution">
    <text evidence="2">The sequence shown here is derived from an EMBL/GenBank/DDBJ whole genome shotgun (WGS) entry which is preliminary data.</text>
</comment>
<keyword evidence="1" id="KW-0812">Transmembrane</keyword>
<evidence type="ECO:0008006" key="4">
    <source>
        <dbReference type="Google" id="ProtNLM"/>
    </source>
</evidence>
<sequence>MSTLSRRELALQILSKTGMPVSGYSSPAVRLLWRMGIDCPPPHFARFWPVFFICGIYFGVTLGLLMWLATLYRPLFLSSSIPFGAVIGGCCFGFFMASYYAIGRRKYQLPRWEEIGGSTEH</sequence>
<dbReference type="Pfam" id="PF19942">
    <property type="entry name" value="DUF6404"/>
    <property type="match status" value="1"/>
</dbReference>
<name>A0ABS5GXY4_9BURK</name>
<feature type="transmembrane region" description="Helical" evidence="1">
    <location>
        <begin position="47"/>
        <end position="69"/>
    </location>
</feature>
<dbReference type="Proteomes" id="UP000682982">
    <property type="component" value="Unassembled WGS sequence"/>
</dbReference>
<evidence type="ECO:0000313" key="2">
    <source>
        <dbReference type="EMBL" id="MBR7791257.1"/>
    </source>
</evidence>
<dbReference type="InterPro" id="IPR045644">
    <property type="entry name" value="DUF6404"/>
</dbReference>
<evidence type="ECO:0000256" key="1">
    <source>
        <dbReference type="SAM" id="Phobius"/>
    </source>
</evidence>
<evidence type="ECO:0000313" key="3">
    <source>
        <dbReference type="Proteomes" id="UP000682982"/>
    </source>
</evidence>
<dbReference type="RefSeq" id="WP_212677462.1">
    <property type="nucleotide sequence ID" value="NZ_JAGSPK010000001.1"/>
</dbReference>
<gene>
    <name evidence="2" type="ORF">KDM87_01505</name>
</gene>
<protein>
    <recommendedName>
        <fullName evidence="4">DUF2628 domain-containing protein</fullName>
    </recommendedName>
</protein>
<keyword evidence="1" id="KW-0472">Membrane</keyword>